<dbReference type="InterPro" id="IPR001633">
    <property type="entry name" value="EAL_dom"/>
</dbReference>
<keyword evidence="1" id="KW-0812">Transmembrane</keyword>
<keyword evidence="1" id="KW-1133">Transmembrane helix</keyword>
<organism evidence="3">
    <name type="scientific">Serratia fonticola</name>
    <dbReference type="NCBI Taxonomy" id="47917"/>
    <lineage>
        <taxon>Bacteria</taxon>
        <taxon>Pseudomonadati</taxon>
        <taxon>Pseudomonadota</taxon>
        <taxon>Gammaproteobacteria</taxon>
        <taxon>Enterobacterales</taxon>
        <taxon>Yersiniaceae</taxon>
        <taxon>Serratia</taxon>
    </lineage>
</organism>
<dbReference type="Gene3D" id="3.20.20.450">
    <property type="entry name" value="EAL domain"/>
    <property type="match status" value="1"/>
</dbReference>
<evidence type="ECO:0000259" key="2">
    <source>
        <dbReference type="PROSITE" id="PS50883"/>
    </source>
</evidence>
<feature type="transmembrane region" description="Helical" evidence="1">
    <location>
        <begin position="131"/>
        <end position="153"/>
    </location>
</feature>
<dbReference type="PROSITE" id="PS50883">
    <property type="entry name" value="EAL"/>
    <property type="match status" value="1"/>
</dbReference>
<feature type="domain" description="EAL" evidence="2">
    <location>
        <begin position="1"/>
        <end position="144"/>
    </location>
</feature>
<keyword evidence="1" id="KW-0472">Membrane</keyword>
<sequence>MKHVVKRVQQLPFIAFEINEIFPNLSAGKDNVKIRSLSDYFSLWLDGFGSGKATLTALYDGLFDFVKIDKRFYWQLVTQQGYDLVIDSLLKNINQLCKGVIVCGIEKHEYFNKLTNTGVLGYRGFYGLPSVWIICVLYAGLLKSSIIIADFFLHTGVNSGLDDFLP</sequence>
<dbReference type="EMBL" id="CABEEZ010000145">
    <property type="protein sequence ID" value="VTR57579.1"/>
    <property type="molecule type" value="Genomic_DNA"/>
</dbReference>
<evidence type="ECO:0000313" key="3">
    <source>
        <dbReference type="EMBL" id="VTR57579.1"/>
    </source>
</evidence>
<reference evidence="3" key="1">
    <citation type="submission" date="2019-05" db="EMBL/GenBank/DDBJ databases">
        <authorList>
            <consortium name="Pathogen Informatics"/>
        </authorList>
    </citation>
    <scope>NUCLEOTIDE SEQUENCE [LARGE SCALE GENOMIC DNA]</scope>
    <source>
        <strain evidence="3">NCTC12965</strain>
    </source>
</reference>
<accession>A0A4U9WEX4</accession>
<dbReference type="Pfam" id="PF00563">
    <property type="entry name" value="EAL"/>
    <property type="match status" value="1"/>
</dbReference>
<protein>
    <submittedName>
        <fullName evidence="3">Cyclic di-GMP regulator CdgR</fullName>
    </submittedName>
</protein>
<dbReference type="InterPro" id="IPR035919">
    <property type="entry name" value="EAL_sf"/>
</dbReference>
<evidence type="ECO:0000256" key="1">
    <source>
        <dbReference type="SAM" id="Phobius"/>
    </source>
</evidence>
<dbReference type="SUPFAM" id="SSF141868">
    <property type="entry name" value="EAL domain-like"/>
    <property type="match status" value="1"/>
</dbReference>
<gene>
    <name evidence="3" type="primary">cdgR</name>
    <name evidence="3" type="ORF">NCTC12965_07426</name>
</gene>
<proteinExistence type="predicted"/>
<dbReference type="AlphaFoldDB" id="A0A4U9WEX4"/>
<name>A0A4U9WEX4_SERFO</name>